<dbReference type="PANTHER" id="PTHR43286">
    <property type="entry name" value="ENDONUCLEASE III-LIKE PROTEIN 1"/>
    <property type="match status" value="1"/>
</dbReference>
<evidence type="ECO:0000256" key="2">
    <source>
        <dbReference type="ARBA" id="ARBA00001946"/>
    </source>
</evidence>
<evidence type="ECO:0000256" key="1">
    <source>
        <dbReference type="ARBA" id="ARBA00001936"/>
    </source>
</evidence>
<dbReference type="InterPro" id="IPR036691">
    <property type="entry name" value="Endo/exonu/phosph_ase_sf"/>
</dbReference>
<dbReference type="InterPro" id="IPR011257">
    <property type="entry name" value="DNA_glycosylase"/>
</dbReference>
<dbReference type="InterPro" id="IPR023170">
    <property type="entry name" value="HhH_base_excis_C"/>
</dbReference>
<dbReference type="InterPro" id="IPR004808">
    <property type="entry name" value="AP_endonuc_1"/>
</dbReference>
<dbReference type="PANTHER" id="PTHR43286:SF1">
    <property type="entry name" value="ENDONUCLEASE III-LIKE PROTEIN 1"/>
    <property type="match status" value="1"/>
</dbReference>
<dbReference type="FunFam" id="3.60.10.10:FF:000026">
    <property type="entry name" value="Exodeoxyribonuclease III"/>
    <property type="match status" value="1"/>
</dbReference>
<keyword evidence="11" id="KW-0326">Glycosidase</keyword>
<dbReference type="PROSITE" id="PS00726">
    <property type="entry name" value="AP_NUCLEASE_F1_1"/>
    <property type="match status" value="1"/>
</dbReference>
<gene>
    <name evidence="13" type="ORF">MNBD_DELTA03-1314</name>
</gene>
<evidence type="ECO:0000256" key="3">
    <source>
        <dbReference type="ARBA" id="ARBA00007092"/>
    </source>
</evidence>
<evidence type="ECO:0000256" key="5">
    <source>
        <dbReference type="ARBA" id="ARBA00022723"/>
    </source>
</evidence>
<dbReference type="InterPro" id="IPR020847">
    <property type="entry name" value="AP_endonuclease_F1_BS"/>
</dbReference>
<evidence type="ECO:0000259" key="12">
    <source>
        <dbReference type="SMART" id="SM00478"/>
    </source>
</evidence>
<dbReference type="Pfam" id="PF00633">
    <property type="entry name" value="HHH"/>
    <property type="match status" value="1"/>
</dbReference>
<dbReference type="GO" id="GO:0046872">
    <property type="term" value="F:metal ion binding"/>
    <property type="evidence" value="ECO:0007669"/>
    <property type="project" value="UniProtKB-KW"/>
</dbReference>
<dbReference type="GO" id="GO:0003677">
    <property type="term" value="F:DNA binding"/>
    <property type="evidence" value="ECO:0007669"/>
    <property type="project" value="InterPro"/>
</dbReference>
<dbReference type="Pfam" id="PF00730">
    <property type="entry name" value="HhH-GPD"/>
    <property type="match status" value="1"/>
</dbReference>
<dbReference type="EMBL" id="UOEX01000019">
    <property type="protein sequence ID" value="VAW33104.1"/>
    <property type="molecule type" value="Genomic_DNA"/>
</dbReference>
<dbReference type="AlphaFoldDB" id="A0A3B0VN80"/>
<evidence type="ECO:0000313" key="13">
    <source>
        <dbReference type="EMBL" id="VAW33104.1"/>
    </source>
</evidence>
<dbReference type="EC" id="3.1.11.2" evidence="13"/>
<keyword evidence="7 13" id="KW-0378">Hydrolase</keyword>
<dbReference type="PROSITE" id="PS00727">
    <property type="entry name" value="AP_NUCLEASE_F1_2"/>
    <property type="match status" value="1"/>
</dbReference>
<evidence type="ECO:0000256" key="11">
    <source>
        <dbReference type="ARBA" id="ARBA00023295"/>
    </source>
</evidence>
<evidence type="ECO:0000256" key="9">
    <source>
        <dbReference type="ARBA" id="ARBA00023204"/>
    </source>
</evidence>
<dbReference type="SMART" id="SM00478">
    <property type="entry name" value="ENDO3c"/>
    <property type="match status" value="1"/>
</dbReference>
<keyword evidence="6" id="KW-0227">DNA damage</keyword>
<dbReference type="GO" id="GO:0006289">
    <property type="term" value="P:nucleotide-excision repair"/>
    <property type="evidence" value="ECO:0007669"/>
    <property type="project" value="TreeGrafter"/>
</dbReference>
<sequence>MDIDRVLTILREEIKSYQVPVVDLIAAQTADPFKVLTATILSARTKDETTAQAARRLFAKAPDMVSLAALSEDEIRQLIYPVGFYRAKAGYLHKLPGALLSLNQGRIPADIDSLVKLPGVGRKTANLVRAVAFGKPAICVDTHVHRIMNIWGYVKTSTPLQTEMALRKKLPQKYWLEINSLLVAFGQGTCKPVAPHCDRCVIRAHCPRLGVKARKTPASVSVVKAQSGGLNMISWNVNGIRALEKKGFVDIVTNLAPDILAIQETKAQPEQLSAALHNIDGYTSYWHSARRKGYSGVAVYSKMAPRAVIYGLGEDEFDVEGRVLTLEYEDFFLINAYFPNAQHELKRMDYKLAFNSAIHKFANSLAEKKSVVICGDFNVAHKAIDLKNPQSNEMNPGYSVQERAWMDSFIGDGYIDTFRKFNQEPDNYSWWSYRFNARARNIGWRIDYFCVDAKSDKRLLEAAILNEVMGSDHCPVRLRFG</sequence>
<name>A0A3B0VN80_9ZZZZ</name>
<keyword evidence="9" id="KW-0234">DNA repair</keyword>
<dbReference type="NCBIfam" id="TIGR00633">
    <property type="entry name" value="xth"/>
    <property type="match status" value="1"/>
</dbReference>
<evidence type="ECO:0000256" key="6">
    <source>
        <dbReference type="ARBA" id="ARBA00022763"/>
    </source>
</evidence>
<dbReference type="CDD" id="cd00056">
    <property type="entry name" value="ENDO3c"/>
    <property type="match status" value="1"/>
</dbReference>
<evidence type="ECO:0000256" key="4">
    <source>
        <dbReference type="ARBA" id="ARBA00008343"/>
    </source>
</evidence>
<dbReference type="InterPro" id="IPR020848">
    <property type="entry name" value="AP_endonuclease_F1_CS"/>
</dbReference>
<proteinExistence type="inferred from homology"/>
<organism evidence="13">
    <name type="scientific">hydrothermal vent metagenome</name>
    <dbReference type="NCBI Taxonomy" id="652676"/>
    <lineage>
        <taxon>unclassified sequences</taxon>
        <taxon>metagenomes</taxon>
        <taxon>ecological metagenomes</taxon>
    </lineage>
</organism>
<feature type="domain" description="HhH-GPD" evidence="12">
    <location>
        <begin position="41"/>
        <end position="188"/>
    </location>
</feature>
<dbReference type="Gene3D" id="1.10.1670.10">
    <property type="entry name" value="Helix-hairpin-Helix base-excision DNA repair enzymes (C-terminal)"/>
    <property type="match status" value="1"/>
</dbReference>
<dbReference type="GO" id="GO:0003906">
    <property type="term" value="F:DNA-(apurinic or apyrimidinic site) endonuclease activity"/>
    <property type="evidence" value="ECO:0007669"/>
    <property type="project" value="TreeGrafter"/>
</dbReference>
<dbReference type="PROSITE" id="PS51435">
    <property type="entry name" value="AP_NUCLEASE_F1_4"/>
    <property type="match status" value="1"/>
</dbReference>
<dbReference type="Gene3D" id="3.60.10.10">
    <property type="entry name" value="Endonuclease/exonuclease/phosphatase"/>
    <property type="match status" value="1"/>
</dbReference>
<comment type="cofactor">
    <cofactor evidence="1">
        <name>Mn(2+)</name>
        <dbReference type="ChEBI" id="CHEBI:29035"/>
    </cofactor>
</comment>
<comment type="similarity">
    <text evidence="4">Belongs to the Nth/MutY family.</text>
</comment>
<reference evidence="13" key="1">
    <citation type="submission" date="2018-06" db="EMBL/GenBank/DDBJ databases">
        <authorList>
            <person name="Zhirakovskaya E."/>
        </authorList>
    </citation>
    <scope>NUCLEOTIDE SEQUENCE</scope>
</reference>
<evidence type="ECO:0000256" key="8">
    <source>
        <dbReference type="ARBA" id="ARBA00022842"/>
    </source>
</evidence>
<dbReference type="GO" id="GO:0008311">
    <property type="term" value="F:double-stranded DNA 3'-5' DNA exonuclease activity"/>
    <property type="evidence" value="ECO:0007669"/>
    <property type="project" value="UniProtKB-EC"/>
</dbReference>
<comment type="cofactor">
    <cofactor evidence="2">
        <name>Mg(2+)</name>
        <dbReference type="ChEBI" id="CHEBI:18420"/>
    </cofactor>
</comment>
<evidence type="ECO:0000256" key="7">
    <source>
        <dbReference type="ARBA" id="ARBA00022801"/>
    </source>
</evidence>
<keyword evidence="5" id="KW-0479">Metal-binding</keyword>
<dbReference type="NCBIfam" id="TIGR00195">
    <property type="entry name" value="exoDNase_III"/>
    <property type="match status" value="1"/>
</dbReference>
<dbReference type="FunFam" id="1.10.340.30:FF:000001">
    <property type="entry name" value="Endonuclease III"/>
    <property type="match status" value="1"/>
</dbReference>
<dbReference type="PROSITE" id="PS01155">
    <property type="entry name" value="ENDONUCLEASE_III_2"/>
    <property type="match status" value="1"/>
</dbReference>
<keyword evidence="8" id="KW-0460">Magnesium</keyword>
<dbReference type="InterPro" id="IPR003265">
    <property type="entry name" value="HhH-GPD_domain"/>
</dbReference>
<comment type="similarity">
    <text evidence="3">Belongs to the DNA repair enzymes AP/ExoA family.</text>
</comment>
<dbReference type="InterPro" id="IPR000445">
    <property type="entry name" value="HhH_motif"/>
</dbReference>
<keyword evidence="10" id="KW-0456">Lyase</keyword>
<accession>A0A3B0VN80</accession>
<dbReference type="GO" id="GO:0000703">
    <property type="term" value="F:oxidized pyrimidine nucleobase lesion DNA N-glycosylase activity"/>
    <property type="evidence" value="ECO:0007669"/>
    <property type="project" value="TreeGrafter"/>
</dbReference>
<dbReference type="SUPFAM" id="SSF48150">
    <property type="entry name" value="DNA-glycosylase"/>
    <property type="match status" value="1"/>
</dbReference>
<dbReference type="Gene3D" id="1.10.340.30">
    <property type="entry name" value="Hypothetical protein, domain 2"/>
    <property type="match status" value="1"/>
</dbReference>
<dbReference type="SUPFAM" id="SSF56219">
    <property type="entry name" value="DNase I-like"/>
    <property type="match status" value="1"/>
</dbReference>
<dbReference type="Pfam" id="PF03372">
    <property type="entry name" value="Exo_endo_phos"/>
    <property type="match status" value="1"/>
</dbReference>
<protein>
    <submittedName>
        <fullName evidence="13">Exodeoxyribonuclease III</fullName>
        <ecNumber evidence="13">3.1.11.2</ecNumber>
    </submittedName>
</protein>
<evidence type="ECO:0000256" key="10">
    <source>
        <dbReference type="ARBA" id="ARBA00023239"/>
    </source>
</evidence>
<dbReference type="GO" id="GO:0006285">
    <property type="term" value="P:base-excision repair, AP site formation"/>
    <property type="evidence" value="ECO:0007669"/>
    <property type="project" value="TreeGrafter"/>
</dbReference>
<dbReference type="InterPro" id="IPR004036">
    <property type="entry name" value="Endonuclease-III-like_CS2"/>
</dbReference>
<dbReference type="GO" id="GO:0016829">
    <property type="term" value="F:lyase activity"/>
    <property type="evidence" value="ECO:0007669"/>
    <property type="project" value="UniProtKB-KW"/>
</dbReference>
<dbReference type="InterPro" id="IPR005135">
    <property type="entry name" value="Endo/exonuclease/phosphatase"/>
</dbReference>